<evidence type="ECO:0000313" key="4">
    <source>
        <dbReference type="EMBL" id="PAA69159.1"/>
    </source>
</evidence>
<feature type="domain" description="Rho-GAP" evidence="3">
    <location>
        <begin position="309"/>
        <end position="492"/>
    </location>
</feature>
<dbReference type="Gene3D" id="1.10.555.10">
    <property type="entry name" value="Rho GTPase activation protein"/>
    <property type="match status" value="1"/>
</dbReference>
<dbReference type="PROSITE" id="PS50238">
    <property type="entry name" value="RHOGAP"/>
    <property type="match status" value="1"/>
</dbReference>
<protein>
    <recommendedName>
        <fullName evidence="3">Rho-GAP domain-containing protein</fullName>
    </recommendedName>
</protein>
<dbReference type="InterPro" id="IPR000198">
    <property type="entry name" value="RhoGAP_dom"/>
</dbReference>
<accession>A0A267F7T8</accession>
<evidence type="ECO:0000259" key="3">
    <source>
        <dbReference type="PROSITE" id="PS50238"/>
    </source>
</evidence>
<feature type="region of interest" description="Disordered" evidence="2">
    <location>
        <begin position="134"/>
        <end position="155"/>
    </location>
</feature>
<feature type="compositionally biased region" description="Low complexity" evidence="2">
    <location>
        <begin position="136"/>
        <end position="150"/>
    </location>
</feature>
<dbReference type="GO" id="GO:0005737">
    <property type="term" value="C:cytoplasm"/>
    <property type="evidence" value="ECO:0007669"/>
    <property type="project" value="TreeGrafter"/>
</dbReference>
<dbReference type="OrthoDB" id="27680at2759"/>
<dbReference type="GO" id="GO:0051056">
    <property type="term" value="P:regulation of small GTPase mediated signal transduction"/>
    <property type="evidence" value="ECO:0007669"/>
    <property type="project" value="TreeGrafter"/>
</dbReference>
<comment type="caution">
    <text evidence="4">The sequence shown here is derived from an EMBL/GenBank/DDBJ whole genome shotgun (WGS) entry which is preliminary data.</text>
</comment>
<dbReference type="GO" id="GO:0007165">
    <property type="term" value="P:signal transduction"/>
    <property type="evidence" value="ECO:0007669"/>
    <property type="project" value="InterPro"/>
</dbReference>
<feature type="region of interest" description="Disordered" evidence="2">
    <location>
        <begin position="539"/>
        <end position="573"/>
    </location>
</feature>
<dbReference type="EMBL" id="NIVC01001343">
    <property type="protein sequence ID" value="PAA69159.1"/>
    <property type="molecule type" value="Genomic_DNA"/>
</dbReference>
<evidence type="ECO:0000256" key="2">
    <source>
        <dbReference type="SAM" id="MobiDB-lite"/>
    </source>
</evidence>
<dbReference type="PANTHER" id="PTHR14963">
    <property type="entry name" value="RHO GTPASE ACTIVATING PROTEIN 18,19-RELATED"/>
    <property type="match status" value="1"/>
</dbReference>
<dbReference type="SMART" id="SM00324">
    <property type="entry name" value="RhoGAP"/>
    <property type="match status" value="1"/>
</dbReference>
<keyword evidence="5" id="KW-1185">Reference proteome</keyword>
<feature type="compositionally biased region" description="Low complexity" evidence="2">
    <location>
        <begin position="547"/>
        <end position="573"/>
    </location>
</feature>
<dbReference type="AlphaFoldDB" id="A0A267F7T8"/>
<dbReference type="Proteomes" id="UP000215902">
    <property type="component" value="Unassembled WGS sequence"/>
</dbReference>
<dbReference type="InterPro" id="IPR057323">
    <property type="entry name" value="RHG40/28/18_ubiquitin"/>
</dbReference>
<sequence>MSHLRQRPVAAMNGGLNGIGGVGTPRCNWRRSADVSQWELATLDTSQWRRSVDASQWVNVDDAPNQRCDACELAGQSEAEPPWLRRATRGRQLNSVTRRVATAIASRDCPRQDVRRMFSFQQPEQPETRLLLNDCDQNSNGVDSNNGSDGTVDSMHNSAASSRCCSSCVFEDSNNNGHTNGNGINASAPKSADWTLGGQCNDVKSPDNNDDGMGAYPTFVLPDNNPLGDTDIEDLAELDRRRVRGLARLELTALFDKHRCCQASVATSNGSAVTTKHQRRFLRLQQRSQTLSVPDEDKLDSSEPSSRTVEAKTVRLLRLVRVLTERLSREDALKTRGLFRVCGSAARVRAFRRARPEVVEAAAAASAIDPHDASTLLKACLRELPRPLAVSSRDAGRFTCLPRICDETDRLFGLNLFVLLLPSEFSSVLRELVELLAKVVSHRDQNQMTLQALATVIAPSLVPAHSPEQLLTDSQDLITAVEMLIKYRSIVWIVPDFTLQQIRRQAPPSLPIPAEAAQQRQPHAAVRLLRRIAGGRQHQHKGHLHCQQQQQPSPTSSPFSATSSSLSPLSPTAQQSNSSIIQVRVILTAHESEIVKSVLIASNTTAEEVVRRVGCDSNGSCLYEVGGNLCERRLKPNAVVSVVRRVNPACSWRVK</sequence>
<dbReference type="InterPro" id="IPR008936">
    <property type="entry name" value="Rho_GTPase_activation_prot"/>
</dbReference>
<gene>
    <name evidence="4" type="ORF">BOX15_Mlig017911g1</name>
</gene>
<name>A0A267F7T8_9PLAT</name>
<dbReference type="Pfam" id="PF25442">
    <property type="entry name" value="Ubiquitin_RHG40_C"/>
    <property type="match status" value="1"/>
</dbReference>
<proteinExistence type="predicted"/>
<organism evidence="4 5">
    <name type="scientific">Macrostomum lignano</name>
    <dbReference type="NCBI Taxonomy" id="282301"/>
    <lineage>
        <taxon>Eukaryota</taxon>
        <taxon>Metazoa</taxon>
        <taxon>Spiralia</taxon>
        <taxon>Lophotrochozoa</taxon>
        <taxon>Platyhelminthes</taxon>
        <taxon>Rhabditophora</taxon>
        <taxon>Macrostomorpha</taxon>
        <taxon>Macrostomida</taxon>
        <taxon>Macrostomidae</taxon>
        <taxon>Macrostomum</taxon>
    </lineage>
</organism>
<evidence type="ECO:0000256" key="1">
    <source>
        <dbReference type="ARBA" id="ARBA00022468"/>
    </source>
</evidence>
<keyword evidence="1" id="KW-0343">GTPase activation</keyword>
<dbReference type="PANTHER" id="PTHR14963:SF1">
    <property type="entry name" value="RHO GTPASE-ACTIVATING PROTEIN CONUNDRUM"/>
    <property type="match status" value="1"/>
</dbReference>
<evidence type="ECO:0000313" key="5">
    <source>
        <dbReference type="Proteomes" id="UP000215902"/>
    </source>
</evidence>
<dbReference type="STRING" id="282301.A0A267F7T8"/>
<reference evidence="4 5" key="1">
    <citation type="submission" date="2017-06" db="EMBL/GenBank/DDBJ databases">
        <title>A platform for efficient transgenesis in Macrostomum lignano, a flatworm model organism for stem cell research.</title>
        <authorList>
            <person name="Berezikov E."/>
        </authorList>
    </citation>
    <scope>NUCLEOTIDE SEQUENCE [LARGE SCALE GENOMIC DNA]</scope>
    <source>
        <strain evidence="4">DV1</strain>
        <tissue evidence="4">Whole organism</tissue>
    </source>
</reference>
<dbReference type="Pfam" id="PF00620">
    <property type="entry name" value="RhoGAP"/>
    <property type="match status" value="1"/>
</dbReference>
<dbReference type="GO" id="GO:0005096">
    <property type="term" value="F:GTPase activator activity"/>
    <property type="evidence" value="ECO:0007669"/>
    <property type="project" value="UniProtKB-KW"/>
</dbReference>
<dbReference type="GO" id="GO:0030833">
    <property type="term" value="P:regulation of actin filament polymerization"/>
    <property type="evidence" value="ECO:0007669"/>
    <property type="project" value="TreeGrafter"/>
</dbReference>
<dbReference type="SUPFAM" id="SSF48350">
    <property type="entry name" value="GTPase activation domain, GAP"/>
    <property type="match status" value="1"/>
</dbReference>